<dbReference type="Gene3D" id="3.40.50.720">
    <property type="entry name" value="NAD(P)-binding Rossmann-like Domain"/>
    <property type="match status" value="1"/>
</dbReference>
<keyword evidence="2" id="KW-0560">Oxidoreductase</keyword>
<dbReference type="PANTHER" id="PTHR44196">
    <property type="entry name" value="DEHYDROGENASE/REDUCTASE SDR FAMILY MEMBER 7B"/>
    <property type="match status" value="1"/>
</dbReference>
<dbReference type="AlphaFoldDB" id="A0A1N7K0S1"/>
<dbReference type="Pfam" id="PF00106">
    <property type="entry name" value="adh_short"/>
    <property type="match status" value="1"/>
</dbReference>
<evidence type="ECO:0000313" key="4">
    <source>
        <dbReference type="Proteomes" id="UP000186098"/>
    </source>
</evidence>
<reference evidence="4" key="1">
    <citation type="submission" date="2017-01" db="EMBL/GenBank/DDBJ databases">
        <authorList>
            <person name="Varghese N."/>
            <person name="Submissions S."/>
        </authorList>
    </citation>
    <scope>NUCLEOTIDE SEQUENCE [LARGE SCALE GENOMIC DNA]</scope>
    <source>
        <strain evidence="4">DSM 18714</strain>
    </source>
</reference>
<evidence type="ECO:0000313" key="3">
    <source>
        <dbReference type="EMBL" id="SIS55189.1"/>
    </source>
</evidence>
<organism evidence="3 4">
    <name type="scientific">Phaeovulum vinaykumarii</name>
    <dbReference type="NCBI Taxonomy" id="407234"/>
    <lineage>
        <taxon>Bacteria</taxon>
        <taxon>Pseudomonadati</taxon>
        <taxon>Pseudomonadota</taxon>
        <taxon>Alphaproteobacteria</taxon>
        <taxon>Rhodobacterales</taxon>
        <taxon>Paracoccaceae</taxon>
        <taxon>Phaeovulum</taxon>
    </lineage>
</organism>
<dbReference type="GO" id="GO:0016020">
    <property type="term" value="C:membrane"/>
    <property type="evidence" value="ECO:0007669"/>
    <property type="project" value="TreeGrafter"/>
</dbReference>
<dbReference type="PANTHER" id="PTHR44196:SF1">
    <property type="entry name" value="DEHYDROGENASE_REDUCTASE SDR FAMILY MEMBER 7B"/>
    <property type="match status" value="1"/>
</dbReference>
<comment type="similarity">
    <text evidence="1">Belongs to the short-chain dehydrogenases/reductases (SDR) family.</text>
</comment>
<evidence type="ECO:0000256" key="2">
    <source>
        <dbReference type="ARBA" id="ARBA00023002"/>
    </source>
</evidence>
<dbReference type="InterPro" id="IPR036291">
    <property type="entry name" value="NAD(P)-bd_dom_sf"/>
</dbReference>
<dbReference type="PRINTS" id="PR00081">
    <property type="entry name" value="GDHRDH"/>
</dbReference>
<evidence type="ECO:0000256" key="1">
    <source>
        <dbReference type="ARBA" id="ARBA00006484"/>
    </source>
</evidence>
<protein>
    <submittedName>
        <fullName evidence="3">Short-chain dehydrogenase</fullName>
    </submittedName>
</protein>
<dbReference type="GO" id="GO:0016491">
    <property type="term" value="F:oxidoreductase activity"/>
    <property type="evidence" value="ECO:0007669"/>
    <property type="project" value="UniProtKB-KW"/>
</dbReference>
<dbReference type="InterPro" id="IPR002347">
    <property type="entry name" value="SDR_fam"/>
</dbReference>
<sequence length="260" mass="26959">MTLAATDTPTNGADAPAETWIILGASSAMARAFARALAERGAGLILAGRDPADLGDLARDCRVRGARLAETHPFDTRDPATFAPLIARAKAESGTLSAAVFAGSMPAQSALDADPTLIAGVVTDNFTGPATLLAHLVPEIETRGAGRVVGVGSVAGDRGRLGNYTYGAAKAGFHTYLSGLRNRLGRAGAQVLTVKPGFVDTAMTWGLPGLFLVAPPERVAADILTGLERGRNVIYTPGFWGAIMAIIRAIPEPIFKTLKI</sequence>
<dbReference type="SUPFAM" id="SSF51735">
    <property type="entry name" value="NAD(P)-binding Rossmann-fold domains"/>
    <property type="match status" value="1"/>
</dbReference>
<accession>A0A1N7K0S1</accession>
<dbReference type="STRING" id="407234.SAMN05421795_101513"/>
<dbReference type="RefSeq" id="WP_076363324.1">
    <property type="nucleotide sequence ID" value="NZ_FTOM01000001.1"/>
</dbReference>
<dbReference type="EMBL" id="FTOM01000001">
    <property type="protein sequence ID" value="SIS55189.1"/>
    <property type="molecule type" value="Genomic_DNA"/>
</dbReference>
<gene>
    <name evidence="3" type="ORF">SAMN05421795_101513</name>
</gene>
<proteinExistence type="inferred from homology"/>
<name>A0A1N7K0S1_9RHOB</name>
<keyword evidence="4" id="KW-1185">Reference proteome</keyword>
<dbReference type="OrthoDB" id="335726at2"/>
<dbReference type="Proteomes" id="UP000186098">
    <property type="component" value="Unassembled WGS sequence"/>
</dbReference>